<dbReference type="SUPFAM" id="SSF51182">
    <property type="entry name" value="RmlC-like cupins"/>
    <property type="match status" value="1"/>
</dbReference>
<dbReference type="Pfam" id="PF12833">
    <property type="entry name" value="HTH_18"/>
    <property type="match status" value="1"/>
</dbReference>
<dbReference type="InterPro" id="IPR011051">
    <property type="entry name" value="RmlC_Cupin_sf"/>
</dbReference>
<feature type="domain" description="HTH araC/xylS-type" evidence="6">
    <location>
        <begin position="156"/>
        <end position="252"/>
    </location>
</feature>
<evidence type="ECO:0000259" key="6">
    <source>
        <dbReference type="PROSITE" id="PS01124"/>
    </source>
</evidence>
<dbReference type="InterPro" id="IPR018060">
    <property type="entry name" value="HTH_AraC"/>
</dbReference>
<dbReference type="InterPro" id="IPR003313">
    <property type="entry name" value="AraC-bd"/>
</dbReference>
<keyword evidence="4" id="KW-0010">Activator</keyword>
<dbReference type="SUPFAM" id="SSF46689">
    <property type="entry name" value="Homeodomain-like"/>
    <property type="match status" value="1"/>
</dbReference>
<dbReference type="EMBL" id="FNYE01000006">
    <property type="protein sequence ID" value="SEJ05670.1"/>
    <property type="molecule type" value="Genomic_DNA"/>
</dbReference>
<gene>
    <name evidence="7" type="ORF">SAMN05192539_1006106</name>
</gene>
<dbReference type="STRING" id="667676.SAMN05192539_1006106"/>
<dbReference type="RefSeq" id="WP_090865068.1">
    <property type="nucleotide sequence ID" value="NZ_FNYE01000006.1"/>
</dbReference>
<protein>
    <submittedName>
        <fullName evidence="7">AraC-type DNA-binding protein</fullName>
    </submittedName>
</protein>
<proteinExistence type="predicted"/>
<organism evidence="7 8">
    <name type="scientific">Paraburkholderia diazotrophica</name>
    <dbReference type="NCBI Taxonomy" id="667676"/>
    <lineage>
        <taxon>Bacteria</taxon>
        <taxon>Pseudomonadati</taxon>
        <taxon>Pseudomonadota</taxon>
        <taxon>Betaproteobacteria</taxon>
        <taxon>Burkholderiales</taxon>
        <taxon>Burkholderiaceae</taxon>
        <taxon>Paraburkholderia</taxon>
    </lineage>
</organism>
<keyword evidence="3 7" id="KW-0238">DNA-binding</keyword>
<dbReference type="SMART" id="SM00342">
    <property type="entry name" value="HTH_ARAC"/>
    <property type="match status" value="1"/>
</dbReference>
<keyword evidence="2" id="KW-0805">Transcription regulation</keyword>
<accession>A0A1H6VYK5</accession>
<dbReference type="InterPro" id="IPR009057">
    <property type="entry name" value="Homeodomain-like_sf"/>
</dbReference>
<evidence type="ECO:0000313" key="7">
    <source>
        <dbReference type="EMBL" id="SEJ05670.1"/>
    </source>
</evidence>
<dbReference type="GO" id="GO:0003700">
    <property type="term" value="F:DNA-binding transcription factor activity"/>
    <property type="evidence" value="ECO:0007669"/>
    <property type="project" value="InterPro"/>
</dbReference>
<dbReference type="PANTHER" id="PTHR11019">
    <property type="entry name" value="HTH-TYPE TRANSCRIPTIONAL REGULATOR NIMR"/>
    <property type="match status" value="1"/>
</dbReference>
<dbReference type="InterPro" id="IPR018062">
    <property type="entry name" value="HTH_AraC-typ_CS"/>
</dbReference>
<dbReference type="GO" id="GO:0043565">
    <property type="term" value="F:sequence-specific DNA binding"/>
    <property type="evidence" value="ECO:0007669"/>
    <property type="project" value="InterPro"/>
</dbReference>
<dbReference type="AlphaFoldDB" id="A0A1H6VYK5"/>
<dbReference type="PROSITE" id="PS01124">
    <property type="entry name" value="HTH_ARAC_FAMILY_2"/>
    <property type="match status" value="1"/>
</dbReference>
<dbReference type="OrthoDB" id="9804543at2"/>
<dbReference type="FunFam" id="1.10.10.60:FF:000132">
    <property type="entry name" value="AraC family transcriptional regulator"/>
    <property type="match status" value="1"/>
</dbReference>
<dbReference type="Proteomes" id="UP000198866">
    <property type="component" value="Unassembled WGS sequence"/>
</dbReference>
<dbReference type="Pfam" id="PF02311">
    <property type="entry name" value="AraC_binding"/>
    <property type="match status" value="1"/>
</dbReference>
<dbReference type="Gene3D" id="1.10.10.60">
    <property type="entry name" value="Homeodomain-like"/>
    <property type="match status" value="1"/>
</dbReference>
<evidence type="ECO:0000313" key="8">
    <source>
        <dbReference type="Proteomes" id="UP000198866"/>
    </source>
</evidence>
<keyword evidence="8" id="KW-1185">Reference proteome</keyword>
<name>A0A1H6VYK5_9BURK</name>
<evidence type="ECO:0000256" key="1">
    <source>
        <dbReference type="ARBA" id="ARBA00022491"/>
    </source>
</evidence>
<dbReference type="InterPro" id="IPR020449">
    <property type="entry name" value="Tscrpt_reg_AraC-type_HTH"/>
</dbReference>
<dbReference type="PANTHER" id="PTHR11019:SF199">
    <property type="entry name" value="HTH-TYPE TRANSCRIPTIONAL REGULATOR NIMR"/>
    <property type="match status" value="1"/>
</dbReference>
<sequence>MSDASIDPDSVARTAFVLGARHRALDQPWRTQRRAQFVHVAQGVLSVHTEGGLWVAPPHHAVWMLPGVPHRMSSSAAVTLRVLHVDVGAPSAPTRCGVVAVDRLMDELLGAASAFDPHAPADDEESRLMAVIADRLPRLAHVPPLSLIYPRDPRARLIADTLAADPGRPGVLDDFAGFAAITARTAARLFTKETGLTFGQWRQQLRLLTALSRLGAGASVTQVALAVGYSDVSSFIAVFRDALGETPARFFR</sequence>
<keyword evidence="1" id="KW-0678">Repressor</keyword>
<dbReference type="CDD" id="cd06124">
    <property type="entry name" value="cupin_NimR-like_N"/>
    <property type="match status" value="1"/>
</dbReference>
<reference evidence="8" key="1">
    <citation type="submission" date="2016-10" db="EMBL/GenBank/DDBJ databases">
        <authorList>
            <person name="Varghese N."/>
            <person name="Submissions S."/>
        </authorList>
    </citation>
    <scope>NUCLEOTIDE SEQUENCE [LARGE SCALE GENOMIC DNA]</scope>
    <source>
        <strain evidence="8">LMG 26031</strain>
    </source>
</reference>
<evidence type="ECO:0000256" key="4">
    <source>
        <dbReference type="ARBA" id="ARBA00023159"/>
    </source>
</evidence>
<dbReference type="PRINTS" id="PR00032">
    <property type="entry name" value="HTHARAC"/>
</dbReference>
<evidence type="ECO:0000256" key="3">
    <source>
        <dbReference type="ARBA" id="ARBA00023125"/>
    </source>
</evidence>
<evidence type="ECO:0000256" key="5">
    <source>
        <dbReference type="ARBA" id="ARBA00023163"/>
    </source>
</evidence>
<dbReference type="PROSITE" id="PS00041">
    <property type="entry name" value="HTH_ARAC_FAMILY_1"/>
    <property type="match status" value="1"/>
</dbReference>
<evidence type="ECO:0000256" key="2">
    <source>
        <dbReference type="ARBA" id="ARBA00023015"/>
    </source>
</evidence>
<keyword evidence="5" id="KW-0804">Transcription</keyword>